<dbReference type="PANTHER" id="PTHR33889:SF1">
    <property type="entry name" value="OS03G0834800 PROTEIN"/>
    <property type="match status" value="1"/>
</dbReference>
<dbReference type="EMBL" id="GBRH01205327">
    <property type="protein sequence ID" value="JAD92568.1"/>
    <property type="molecule type" value="Transcribed_RNA"/>
</dbReference>
<dbReference type="InterPro" id="IPR056671">
    <property type="entry name" value="DUF7769"/>
</dbReference>
<protein>
    <recommendedName>
        <fullName evidence="1">DUF7769 domain-containing protein</fullName>
    </recommendedName>
</protein>
<evidence type="ECO:0000259" key="1">
    <source>
        <dbReference type="Pfam" id="PF24964"/>
    </source>
</evidence>
<accession>A0A0A9E0Q7</accession>
<feature type="domain" description="DUF7769" evidence="1">
    <location>
        <begin position="23"/>
        <end position="77"/>
    </location>
</feature>
<dbReference type="AlphaFoldDB" id="A0A0A9E0Q7"/>
<reference evidence="2" key="1">
    <citation type="submission" date="2014-09" db="EMBL/GenBank/DDBJ databases">
        <authorList>
            <person name="Magalhaes I.L.F."/>
            <person name="Oliveira U."/>
            <person name="Santos F.R."/>
            <person name="Vidigal T.H.D.A."/>
            <person name="Brescovit A.D."/>
            <person name="Santos A.J."/>
        </authorList>
    </citation>
    <scope>NUCLEOTIDE SEQUENCE</scope>
    <source>
        <tissue evidence="2">Shoot tissue taken approximately 20 cm above the soil surface</tissue>
    </source>
</reference>
<dbReference type="Pfam" id="PF24964">
    <property type="entry name" value="DUF7769"/>
    <property type="match status" value="1"/>
</dbReference>
<reference evidence="2" key="2">
    <citation type="journal article" date="2015" name="Data Brief">
        <title>Shoot transcriptome of the giant reed, Arundo donax.</title>
        <authorList>
            <person name="Barrero R.A."/>
            <person name="Guerrero F.D."/>
            <person name="Moolhuijzen P."/>
            <person name="Goolsby J.A."/>
            <person name="Tidwell J."/>
            <person name="Bellgard S.E."/>
            <person name="Bellgard M.I."/>
        </authorList>
    </citation>
    <scope>NUCLEOTIDE SEQUENCE</scope>
    <source>
        <tissue evidence="2">Shoot tissue taken approximately 20 cm above the soil surface</tissue>
    </source>
</reference>
<name>A0A0A9E0Q7_ARUDO</name>
<sequence length="169" mass="19383">MHNFLNLGTQEENANIVRTRKNLTNHKRQLIYEALLQRSRNDTLNRNTTTIVAGLFNLNIKQVQAVWKKVKDCIAAGLPIDVTSKRGKKCGRKNVLIDLSRVAAIPLDKRTTIRSLAEELHAKKTTLHRLFKEGKLCRHLNSLKPYLRDDNKKERLQFCACMVHSQSVA</sequence>
<evidence type="ECO:0000313" key="2">
    <source>
        <dbReference type="EMBL" id="JAD92568.1"/>
    </source>
</evidence>
<organism evidence="2">
    <name type="scientific">Arundo donax</name>
    <name type="common">Giant reed</name>
    <name type="synonym">Donax arundinaceus</name>
    <dbReference type="NCBI Taxonomy" id="35708"/>
    <lineage>
        <taxon>Eukaryota</taxon>
        <taxon>Viridiplantae</taxon>
        <taxon>Streptophyta</taxon>
        <taxon>Embryophyta</taxon>
        <taxon>Tracheophyta</taxon>
        <taxon>Spermatophyta</taxon>
        <taxon>Magnoliopsida</taxon>
        <taxon>Liliopsida</taxon>
        <taxon>Poales</taxon>
        <taxon>Poaceae</taxon>
        <taxon>PACMAD clade</taxon>
        <taxon>Arundinoideae</taxon>
        <taxon>Arundineae</taxon>
        <taxon>Arundo</taxon>
    </lineage>
</organism>
<proteinExistence type="predicted"/>
<dbReference type="PANTHER" id="PTHR33889">
    <property type="entry name" value="OS04G0681850 PROTEIN"/>
    <property type="match status" value="1"/>
</dbReference>